<sequence length="420" mass="45067">MDRLSVVDEMFLRSHRGLGTPIAMQGLWRTAEAVDPAVLGVIHQALTHGPLGRRVVRTRVPGARPRWQPDPTAFPLAYVTDAIATEHLMDWADVQAPNLDPSSGPGWRLSAVRLDDGGTLISLVASHVLSDARGLVLAVDHAMSGKPTAAITRTSDWADARRQWGIVLGGTARAIGGLVAHPDRRAALTPVRASHPPRGEIRAQLRTASAILSIPALEWERTAQAQGGSVNSLFVAVVAEILWSSRGTRAPIQVSLPIDTRTSEDVGNAMAMTEVTVTPTDSLADIRANCRTAYANPMTSPAGFPEELLQVLPRRLAHKLAEGAGERDVLCSNIGTLPDRLAQVGAHRTAGIATRALHPGLTHDHLNRLRTKLSGYLCRVGETQMLSLVSLDPEHVLSSSALRDLAVAELARRGISCQTW</sequence>
<evidence type="ECO:0000313" key="1">
    <source>
        <dbReference type="EMBL" id="NMN96548.1"/>
    </source>
</evidence>
<evidence type="ECO:0008006" key="3">
    <source>
        <dbReference type="Google" id="ProtNLM"/>
    </source>
</evidence>
<proteinExistence type="predicted"/>
<reference evidence="1 2" key="2">
    <citation type="submission" date="2020-06" db="EMBL/GenBank/DDBJ databases">
        <title>Antribacter stalactiti gen. nov., sp. nov., a new member of the family Nacardiaceae isolated from a cave.</title>
        <authorList>
            <person name="Kim I.S."/>
        </authorList>
    </citation>
    <scope>NUCLEOTIDE SEQUENCE [LARGE SCALE GENOMIC DNA]</scope>
    <source>
        <strain evidence="1 2">YC2-7</strain>
    </source>
</reference>
<reference evidence="1 2" key="1">
    <citation type="submission" date="2019-05" db="EMBL/GenBank/DDBJ databases">
        <authorList>
            <person name="Lee S.D."/>
        </authorList>
    </citation>
    <scope>NUCLEOTIDE SEQUENCE [LARGE SCALE GENOMIC DNA]</scope>
    <source>
        <strain evidence="1 2">YC2-7</strain>
    </source>
</reference>
<accession>A0A848KFW0</accession>
<gene>
    <name evidence="1" type="ORF">FGL95_16025</name>
</gene>
<organism evidence="1 2">
    <name type="scientific">Antrihabitans stalactiti</name>
    <dbReference type="NCBI Taxonomy" id="2584121"/>
    <lineage>
        <taxon>Bacteria</taxon>
        <taxon>Bacillati</taxon>
        <taxon>Actinomycetota</taxon>
        <taxon>Actinomycetes</taxon>
        <taxon>Mycobacteriales</taxon>
        <taxon>Nocardiaceae</taxon>
        <taxon>Antrihabitans</taxon>
    </lineage>
</organism>
<dbReference type="Proteomes" id="UP000535543">
    <property type="component" value="Unassembled WGS sequence"/>
</dbReference>
<dbReference type="AlphaFoldDB" id="A0A848KFW0"/>
<dbReference type="RefSeq" id="WP_169588581.1">
    <property type="nucleotide sequence ID" value="NZ_VCQU01000005.1"/>
</dbReference>
<dbReference type="EMBL" id="VCQU01000005">
    <property type="protein sequence ID" value="NMN96548.1"/>
    <property type="molecule type" value="Genomic_DNA"/>
</dbReference>
<evidence type="ECO:0000313" key="2">
    <source>
        <dbReference type="Proteomes" id="UP000535543"/>
    </source>
</evidence>
<comment type="caution">
    <text evidence="1">The sequence shown here is derived from an EMBL/GenBank/DDBJ whole genome shotgun (WGS) entry which is preliminary data.</text>
</comment>
<protein>
    <recommendedName>
        <fullName evidence="3">Condensation domain-containing protein</fullName>
    </recommendedName>
</protein>
<keyword evidence="2" id="KW-1185">Reference proteome</keyword>
<name>A0A848KFW0_9NOCA</name>
<dbReference type="SUPFAM" id="SSF52777">
    <property type="entry name" value="CoA-dependent acyltransferases"/>
    <property type="match status" value="1"/>
</dbReference>